<evidence type="ECO:0000256" key="1">
    <source>
        <dbReference type="ARBA" id="ARBA00023002"/>
    </source>
</evidence>
<dbReference type="STRING" id="4072.A0A2G3A739"/>
<evidence type="ECO:0000259" key="2">
    <source>
        <dbReference type="Pfam" id="PF16884"/>
    </source>
</evidence>
<evidence type="ECO:0000313" key="4">
    <source>
        <dbReference type="Proteomes" id="UP000222542"/>
    </source>
</evidence>
<name>A0A2G3A739_CAPAN</name>
<comment type="caution">
    <text evidence="3">The sequence shown here is derived from an EMBL/GenBank/DDBJ whole genome shotgun (WGS) entry which is preliminary data.</text>
</comment>
<gene>
    <name evidence="3" type="ORF">T459_05124</name>
</gene>
<protein>
    <recommendedName>
        <fullName evidence="2">Oxidoreductase N-terminal domain-containing protein</fullName>
    </recommendedName>
</protein>
<dbReference type="GO" id="GO:0016628">
    <property type="term" value="F:oxidoreductase activity, acting on the CH-CH group of donors, NAD or NADP as acceptor"/>
    <property type="evidence" value="ECO:0007669"/>
    <property type="project" value="InterPro"/>
</dbReference>
<dbReference type="PANTHER" id="PTHR43205:SF50">
    <property type="entry name" value="2-ALKENAL REDUCTASE (NADP(+)-DEPENDENT)-LIKE"/>
    <property type="match status" value="1"/>
</dbReference>
<dbReference type="InterPro" id="IPR011032">
    <property type="entry name" value="GroES-like_sf"/>
</dbReference>
<dbReference type="SUPFAM" id="SSF50129">
    <property type="entry name" value="GroES-like"/>
    <property type="match status" value="1"/>
</dbReference>
<dbReference type="PANTHER" id="PTHR43205">
    <property type="entry name" value="PROSTAGLANDIN REDUCTASE"/>
    <property type="match status" value="1"/>
</dbReference>
<keyword evidence="1" id="KW-0560">Oxidoreductase</keyword>
<dbReference type="Pfam" id="PF16884">
    <property type="entry name" value="ADH_N_2"/>
    <property type="match status" value="1"/>
</dbReference>
<dbReference type="EMBL" id="AYRZ02000002">
    <property type="protein sequence ID" value="PHT90011.1"/>
    <property type="molecule type" value="Genomic_DNA"/>
</dbReference>
<accession>A0A2G3A739</accession>
<dbReference type="InterPro" id="IPR041694">
    <property type="entry name" value="ADH_N_2"/>
</dbReference>
<reference evidence="3 4" key="1">
    <citation type="journal article" date="2014" name="Nat. Genet.">
        <title>Genome sequence of the hot pepper provides insights into the evolution of pungency in Capsicum species.</title>
        <authorList>
            <person name="Kim S."/>
            <person name="Park M."/>
            <person name="Yeom S.I."/>
            <person name="Kim Y.M."/>
            <person name="Lee J.M."/>
            <person name="Lee H.A."/>
            <person name="Seo E."/>
            <person name="Choi J."/>
            <person name="Cheong K."/>
            <person name="Kim K.T."/>
            <person name="Jung K."/>
            <person name="Lee G.W."/>
            <person name="Oh S.K."/>
            <person name="Bae C."/>
            <person name="Kim S.B."/>
            <person name="Lee H.Y."/>
            <person name="Kim S.Y."/>
            <person name="Kim M.S."/>
            <person name="Kang B.C."/>
            <person name="Jo Y.D."/>
            <person name="Yang H.B."/>
            <person name="Jeong H.J."/>
            <person name="Kang W.H."/>
            <person name="Kwon J.K."/>
            <person name="Shin C."/>
            <person name="Lim J.Y."/>
            <person name="Park J.H."/>
            <person name="Huh J.H."/>
            <person name="Kim J.S."/>
            <person name="Kim B.D."/>
            <person name="Cohen O."/>
            <person name="Paran I."/>
            <person name="Suh M.C."/>
            <person name="Lee S.B."/>
            <person name="Kim Y.K."/>
            <person name="Shin Y."/>
            <person name="Noh S.J."/>
            <person name="Park J."/>
            <person name="Seo Y.S."/>
            <person name="Kwon S.Y."/>
            <person name="Kim H.A."/>
            <person name="Park J.M."/>
            <person name="Kim H.J."/>
            <person name="Choi S.B."/>
            <person name="Bosland P.W."/>
            <person name="Reeves G."/>
            <person name="Jo S.H."/>
            <person name="Lee B.W."/>
            <person name="Cho H.T."/>
            <person name="Choi H.S."/>
            <person name="Lee M.S."/>
            <person name="Yu Y."/>
            <person name="Do Choi Y."/>
            <person name="Park B.S."/>
            <person name="van Deynze A."/>
            <person name="Ashrafi H."/>
            <person name="Hill T."/>
            <person name="Kim W.T."/>
            <person name="Pai H.S."/>
            <person name="Ahn H.K."/>
            <person name="Yeam I."/>
            <person name="Giovannoni J.J."/>
            <person name="Rose J.K."/>
            <person name="Sorensen I."/>
            <person name="Lee S.J."/>
            <person name="Kim R.W."/>
            <person name="Choi I.Y."/>
            <person name="Choi B.S."/>
            <person name="Lim J.S."/>
            <person name="Lee Y.H."/>
            <person name="Choi D."/>
        </authorList>
    </citation>
    <scope>NUCLEOTIDE SEQUENCE [LARGE SCALE GENOMIC DNA]</scope>
    <source>
        <strain evidence="4">cv. CM334</strain>
    </source>
</reference>
<organism evidence="3 4">
    <name type="scientific">Capsicum annuum</name>
    <name type="common">Capsicum pepper</name>
    <dbReference type="NCBI Taxonomy" id="4072"/>
    <lineage>
        <taxon>Eukaryota</taxon>
        <taxon>Viridiplantae</taxon>
        <taxon>Streptophyta</taxon>
        <taxon>Embryophyta</taxon>
        <taxon>Tracheophyta</taxon>
        <taxon>Spermatophyta</taxon>
        <taxon>Magnoliopsida</taxon>
        <taxon>eudicotyledons</taxon>
        <taxon>Gunneridae</taxon>
        <taxon>Pentapetalae</taxon>
        <taxon>asterids</taxon>
        <taxon>lamiids</taxon>
        <taxon>Solanales</taxon>
        <taxon>Solanaceae</taxon>
        <taxon>Solanoideae</taxon>
        <taxon>Capsiceae</taxon>
        <taxon>Capsicum</taxon>
    </lineage>
</organism>
<keyword evidence="4" id="KW-1185">Reference proteome</keyword>
<dbReference type="Proteomes" id="UP000222542">
    <property type="component" value="Unassembled WGS sequence"/>
</dbReference>
<dbReference type="OMA" id="FPEEEDM"/>
<evidence type="ECO:0000313" key="3">
    <source>
        <dbReference type="EMBL" id="PHT90011.1"/>
    </source>
</evidence>
<proteinExistence type="predicted"/>
<dbReference type="InterPro" id="IPR045010">
    <property type="entry name" value="MDR_fam"/>
</dbReference>
<feature type="domain" description="Oxidoreductase N-terminal" evidence="2">
    <location>
        <begin position="8"/>
        <end position="75"/>
    </location>
</feature>
<dbReference type="Gramene" id="PHT90011">
    <property type="protein sequence ID" value="PHT90011"/>
    <property type="gene ID" value="T459_05124"/>
</dbReference>
<dbReference type="AlphaFoldDB" id="A0A2G3A739"/>
<dbReference type="Gene3D" id="3.90.180.10">
    <property type="entry name" value="Medium-chain alcohol dehydrogenases, catalytic domain"/>
    <property type="match status" value="1"/>
</dbReference>
<reference evidence="3 4" key="2">
    <citation type="journal article" date="2017" name="Genome Biol.">
        <title>New reference genome sequences of hot pepper reveal the massive evolution of plant disease-resistance genes by retroduplication.</title>
        <authorList>
            <person name="Kim S."/>
            <person name="Park J."/>
            <person name="Yeom S.I."/>
            <person name="Kim Y.M."/>
            <person name="Seo E."/>
            <person name="Kim K.T."/>
            <person name="Kim M.S."/>
            <person name="Lee J.M."/>
            <person name="Cheong K."/>
            <person name="Shin H.S."/>
            <person name="Kim S.B."/>
            <person name="Han K."/>
            <person name="Lee J."/>
            <person name="Park M."/>
            <person name="Lee H.A."/>
            <person name="Lee H.Y."/>
            <person name="Lee Y."/>
            <person name="Oh S."/>
            <person name="Lee J.H."/>
            <person name="Choi E."/>
            <person name="Choi E."/>
            <person name="Lee S.E."/>
            <person name="Jeon J."/>
            <person name="Kim H."/>
            <person name="Choi G."/>
            <person name="Song H."/>
            <person name="Lee J."/>
            <person name="Lee S.C."/>
            <person name="Kwon J.K."/>
            <person name="Lee H.Y."/>
            <person name="Koo N."/>
            <person name="Hong Y."/>
            <person name="Kim R.W."/>
            <person name="Kang W.H."/>
            <person name="Huh J.H."/>
            <person name="Kang B.C."/>
            <person name="Yang T.J."/>
            <person name="Lee Y.H."/>
            <person name="Bennetzen J.L."/>
            <person name="Choi D."/>
        </authorList>
    </citation>
    <scope>NUCLEOTIDE SEQUENCE [LARGE SCALE GENOMIC DNA]</scope>
    <source>
        <strain evidence="4">cv. CM334</strain>
    </source>
</reference>
<sequence>MEEVSNNQIILKNYVNGFPKESDMELKINKIKLKVPENSNTVLVKNIYLSCDPYMRPRMTKIEGSYTESFTPGSVSIIFLFF</sequence>